<sequence>MDFILFCYVLRAARAGGTLRPCAHRPIVAGKRADARDMPMGDGGPPEGSIRRTDFRTGRRTTPDFAPLASGLARNAGTVHALARSMGVRR</sequence>
<evidence type="ECO:0000313" key="2">
    <source>
        <dbReference type="EMBL" id="SCM76885.1"/>
    </source>
</evidence>
<organism evidence="2">
    <name type="scientific">uncultured Pleomorphomonas sp</name>
    <dbReference type="NCBI Taxonomy" id="442121"/>
    <lineage>
        <taxon>Bacteria</taxon>
        <taxon>Pseudomonadati</taxon>
        <taxon>Pseudomonadota</taxon>
        <taxon>Alphaproteobacteria</taxon>
        <taxon>Hyphomicrobiales</taxon>
        <taxon>Pleomorphomonadaceae</taxon>
        <taxon>Pleomorphomonas</taxon>
        <taxon>environmental samples</taxon>
    </lineage>
</organism>
<accession>A0A212LH63</accession>
<reference evidence="2" key="1">
    <citation type="submission" date="2016-08" db="EMBL/GenBank/DDBJ databases">
        <authorList>
            <person name="Seilhamer J.J."/>
        </authorList>
    </citation>
    <scope>NUCLEOTIDE SEQUENCE</scope>
    <source>
        <strain evidence="2">86</strain>
    </source>
</reference>
<evidence type="ECO:0000256" key="1">
    <source>
        <dbReference type="SAM" id="MobiDB-lite"/>
    </source>
</evidence>
<dbReference type="AlphaFoldDB" id="A0A212LH63"/>
<dbReference type="EMBL" id="FMJD01000008">
    <property type="protein sequence ID" value="SCM76885.1"/>
    <property type="molecule type" value="Genomic_DNA"/>
</dbReference>
<protein>
    <submittedName>
        <fullName evidence="2">Uncharacterized protein</fullName>
    </submittedName>
</protein>
<feature type="region of interest" description="Disordered" evidence="1">
    <location>
        <begin position="33"/>
        <end position="69"/>
    </location>
</feature>
<gene>
    <name evidence="2" type="ORF">KL86PLE_40690</name>
</gene>
<proteinExistence type="predicted"/>
<name>A0A212LH63_9HYPH</name>